<keyword evidence="3" id="KW-1185">Reference proteome</keyword>
<dbReference type="InterPro" id="IPR023577">
    <property type="entry name" value="CYTH_domain"/>
</dbReference>
<proteinExistence type="predicted"/>
<dbReference type="PROSITE" id="PS51707">
    <property type="entry name" value="CYTH"/>
    <property type="match status" value="1"/>
</dbReference>
<protein>
    <submittedName>
        <fullName evidence="2">Adipokinetic receptor</fullName>
    </submittedName>
</protein>
<comment type="caution">
    <text evidence="2">The sequence shown here is derived from an EMBL/GenBank/DDBJ whole genome shotgun (WGS) entry which is preliminary data.</text>
</comment>
<keyword evidence="2" id="KW-0675">Receptor</keyword>
<dbReference type="AlphaFoldDB" id="A0AAN8EPB8"/>
<dbReference type="GO" id="GO:0016462">
    <property type="term" value="F:pyrophosphatase activity"/>
    <property type="evidence" value="ECO:0007669"/>
    <property type="project" value="UniProtKB-ARBA"/>
</dbReference>
<gene>
    <name evidence="2" type="ORF">GCK32_002026</name>
</gene>
<name>A0AAN8EPB8_TRICO</name>
<dbReference type="Proteomes" id="UP001331761">
    <property type="component" value="Unassembled WGS sequence"/>
</dbReference>
<dbReference type="InterPro" id="IPR033469">
    <property type="entry name" value="CYTH-like_dom_sf"/>
</dbReference>
<evidence type="ECO:0000313" key="2">
    <source>
        <dbReference type="EMBL" id="KAK5965286.1"/>
    </source>
</evidence>
<dbReference type="Pfam" id="PF01928">
    <property type="entry name" value="CYTH"/>
    <property type="match status" value="1"/>
</dbReference>
<sequence>MPRNVEIKARVHNRREIIRLAEELTDKQPTILQQHDVFFNAPEGRLKMRTVEEDGVVRSQLIWYERPDLQGPKESKFNMFDVPQGIVEKLSAILQCSMGIRGEVKKTRTLFIYGRTRIHIDSVEGLGDYMELEVCLSELETVTEGEKEATAIMEKLGITDDDLLEAISGDFGYNVRLLYYHHHRNNF</sequence>
<dbReference type="SMART" id="SM01118">
    <property type="entry name" value="CYTH"/>
    <property type="match status" value="1"/>
</dbReference>
<dbReference type="PANTHER" id="PTHR21028">
    <property type="entry name" value="SI:CH211-156B7.4"/>
    <property type="match status" value="1"/>
</dbReference>
<evidence type="ECO:0000259" key="1">
    <source>
        <dbReference type="PROSITE" id="PS51707"/>
    </source>
</evidence>
<organism evidence="2 3">
    <name type="scientific">Trichostrongylus colubriformis</name>
    <name type="common">Black scour worm</name>
    <dbReference type="NCBI Taxonomy" id="6319"/>
    <lineage>
        <taxon>Eukaryota</taxon>
        <taxon>Metazoa</taxon>
        <taxon>Ecdysozoa</taxon>
        <taxon>Nematoda</taxon>
        <taxon>Chromadorea</taxon>
        <taxon>Rhabditida</taxon>
        <taxon>Rhabditina</taxon>
        <taxon>Rhabditomorpha</taxon>
        <taxon>Strongyloidea</taxon>
        <taxon>Trichostrongylidae</taxon>
        <taxon>Trichostrongylus</taxon>
    </lineage>
</organism>
<accession>A0AAN8EPB8</accession>
<dbReference type="EMBL" id="WIXE01024777">
    <property type="protein sequence ID" value="KAK5965286.1"/>
    <property type="molecule type" value="Genomic_DNA"/>
</dbReference>
<dbReference type="Gene3D" id="2.40.320.10">
    <property type="entry name" value="Hypothetical Protein Pfu-838710-001"/>
    <property type="match status" value="1"/>
</dbReference>
<dbReference type="InterPro" id="IPR008173">
    <property type="entry name" value="Adenylyl_cyclase_CyaB"/>
</dbReference>
<evidence type="ECO:0000313" key="3">
    <source>
        <dbReference type="Proteomes" id="UP001331761"/>
    </source>
</evidence>
<reference evidence="2 3" key="1">
    <citation type="submission" date="2019-10" db="EMBL/GenBank/DDBJ databases">
        <title>Assembly and Annotation for the nematode Trichostrongylus colubriformis.</title>
        <authorList>
            <person name="Martin J."/>
        </authorList>
    </citation>
    <scope>NUCLEOTIDE SEQUENCE [LARGE SCALE GENOMIC DNA]</scope>
    <source>
        <strain evidence="2">G859</strain>
        <tissue evidence="2">Whole worm</tissue>
    </source>
</reference>
<dbReference type="PANTHER" id="PTHR21028:SF2">
    <property type="entry name" value="CYTH DOMAIN-CONTAINING PROTEIN"/>
    <property type="match status" value="1"/>
</dbReference>
<dbReference type="SUPFAM" id="SSF55154">
    <property type="entry name" value="CYTH-like phosphatases"/>
    <property type="match status" value="1"/>
</dbReference>
<feature type="domain" description="CYTH" evidence="1">
    <location>
        <begin position="2"/>
        <end position="179"/>
    </location>
</feature>
<dbReference type="CDD" id="cd07890">
    <property type="entry name" value="CYTH-like_AC_IV-like"/>
    <property type="match status" value="1"/>
</dbReference>